<name>A0A0C2YD48_HEBCY</name>
<protein>
    <submittedName>
        <fullName evidence="1">Glycosyltransferase family 1 protein</fullName>
    </submittedName>
</protein>
<organism evidence="1 2">
    <name type="scientific">Hebeloma cylindrosporum</name>
    <dbReference type="NCBI Taxonomy" id="76867"/>
    <lineage>
        <taxon>Eukaryota</taxon>
        <taxon>Fungi</taxon>
        <taxon>Dikarya</taxon>
        <taxon>Basidiomycota</taxon>
        <taxon>Agaricomycotina</taxon>
        <taxon>Agaricomycetes</taxon>
        <taxon>Agaricomycetidae</taxon>
        <taxon>Agaricales</taxon>
        <taxon>Agaricineae</taxon>
        <taxon>Hymenogastraceae</taxon>
        <taxon>Hebeloma</taxon>
    </lineage>
</organism>
<dbReference type="HOGENOM" id="CLU_1610962_0_0_1"/>
<sequence length="165" mass="17569">MTMDSASRKEKVPLTFFAVPHQIEQKALERIRVVTTVKSTDSNDFHLSMSSSESYPAAYETLYRGRPFTCATTGEVFDAVPPPVAVVIDLCALPQLQATRTISGTSVPIIAILPGPSSSFLRCFAPPALGGIGLGKSLDDEATRLGVSPDELGSKARYSPVITAP</sequence>
<proteinExistence type="predicted"/>
<dbReference type="OrthoDB" id="5835829at2759"/>
<evidence type="ECO:0000313" key="1">
    <source>
        <dbReference type="EMBL" id="KIM38967.1"/>
    </source>
</evidence>
<keyword evidence="2" id="KW-1185">Reference proteome</keyword>
<dbReference type="AlphaFoldDB" id="A0A0C2YD48"/>
<dbReference type="Proteomes" id="UP000053424">
    <property type="component" value="Unassembled WGS sequence"/>
</dbReference>
<dbReference type="EMBL" id="KN831787">
    <property type="protein sequence ID" value="KIM38967.1"/>
    <property type="molecule type" value="Genomic_DNA"/>
</dbReference>
<reference evidence="2" key="2">
    <citation type="submission" date="2015-01" db="EMBL/GenBank/DDBJ databases">
        <title>Evolutionary Origins and Diversification of the Mycorrhizal Mutualists.</title>
        <authorList>
            <consortium name="DOE Joint Genome Institute"/>
            <consortium name="Mycorrhizal Genomics Consortium"/>
            <person name="Kohler A."/>
            <person name="Kuo A."/>
            <person name="Nagy L.G."/>
            <person name="Floudas D."/>
            <person name="Copeland A."/>
            <person name="Barry K.W."/>
            <person name="Cichocki N."/>
            <person name="Veneault-Fourrey C."/>
            <person name="LaButti K."/>
            <person name="Lindquist E.A."/>
            <person name="Lipzen A."/>
            <person name="Lundell T."/>
            <person name="Morin E."/>
            <person name="Murat C."/>
            <person name="Riley R."/>
            <person name="Ohm R."/>
            <person name="Sun H."/>
            <person name="Tunlid A."/>
            <person name="Henrissat B."/>
            <person name="Grigoriev I.V."/>
            <person name="Hibbett D.S."/>
            <person name="Martin F."/>
        </authorList>
    </citation>
    <scope>NUCLEOTIDE SEQUENCE [LARGE SCALE GENOMIC DNA]</scope>
    <source>
        <strain evidence="2">h7</strain>
    </source>
</reference>
<evidence type="ECO:0000313" key="2">
    <source>
        <dbReference type="Proteomes" id="UP000053424"/>
    </source>
</evidence>
<reference evidence="1 2" key="1">
    <citation type="submission" date="2014-04" db="EMBL/GenBank/DDBJ databases">
        <authorList>
            <consortium name="DOE Joint Genome Institute"/>
            <person name="Kuo A."/>
            <person name="Gay G."/>
            <person name="Dore J."/>
            <person name="Kohler A."/>
            <person name="Nagy L.G."/>
            <person name="Floudas D."/>
            <person name="Copeland A."/>
            <person name="Barry K.W."/>
            <person name="Cichocki N."/>
            <person name="Veneault-Fourrey C."/>
            <person name="LaButti K."/>
            <person name="Lindquist E.A."/>
            <person name="Lipzen A."/>
            <person name="Lundell T."/>
            <person name="Morin E."/>
            <person name="Murat C."/>
            <person name="Sun H."/>
            <person name="Tunlid A."/>
            <person name="Henrissat B."/>
            <person name="Grigoriev I.V."/>
            <person name="Hibbett D.S."/>
            <person name="Martin F."/>
            <person name="Nordberg H.P."/>
            <person name="Cantor M.N."/>
            <person name="Hua S.X."/>
        </authorList>
    </citation>
    <scope>NUCLEOTIDE SEQUENCE [LARGE SCALE GENOMIC DNA]</scope>
    <source>
        <strain evidence="2">h7</strain>
    </source>
</reference>
<gene>
    <name evidence="1" type="ORF">M413DRAFT_29554</name>
</gene>
<accession>A0A0C2YD48</accession>